<dbReference type="EMBL" id="CP001341">
    <property type="protein sequence ID" value="ACL39035.1"/>
    <property type="molecule type" value="Genomic_DNA"/>
</dbReference>
<dbReference type="InterPro" id="IPR024775">
    <property type="entry name" value="DinB-like"/>
</dbReference>
<dbReference type="Proteomes" id="UP000002505">
    <property type="component" value="Chromosome"/>
</dbReference>
<gene>
    <name evidence="2" type="ordered locus">Achl_1041</name>
</gene>
<dbReference type="eggNOG" id="COG1357">
    <property type="taxonomic scope" value="Bacteria"/>
</dbReference>
<dbReference type="Gene3D" id="1.20.120.450">
    <property type="entry name" value="dinb family like domain"/>
    <property type="match status" value="1"/>
</dbReference>
<dbReference type="KEGG" id="ach:Achl_1041"/>
<accession>B8HE00</accession>
<evidence type="ECO:0000313" key="2">
    <source>
        <dbReference type="EMBL" id="ACL39035.1"/>
    </source>
</evidence>
<dbReference type="Pfam" id="PF00805">
    <property type="entry name" value="Pentapeptide"/>
    <property type="match status" value="1"/>
</dbReference>
<keyword evidence="3" id="KW-1185">Reference proteome</keyword>
<dbReference type="InterPro" id="IPR034660">
    <property type="entry name" value="DinB/YfiT-like"/>
</dbReference>
<feature type="domain" description="DinB-like" evidence="1">
    <location>
        <begin position="108"/>
        <end position="249"/>
    </location>
</feature>
<evidence type="ECO:0000313" key="3">
    <source>
        <dbReference type="Proteomes" id="UP000002505"/>
    </source>
</evidence>
<dbReference type="InterPro" id="IPR001646">
    <property type="entry name" value="5peptide_repeat"/>
</dbReference>
<dbReference type="Gene3D" id="2.160.20.80">
    <property type="entry name" value="E3 ubiquitin-protein ligase SopA"/>
    <property type="match status" value="1"/>
</dbReference>
<dbReference type="Pfam" id="PF12867">
    <property type="entry name" value="DinB_2"/>
    <property type="match status" value="1"/>
</dbReference>
<dbReference type="SUPFAM" id="SSF141571">
    <property type="entry name" value="Pentapeptide repeat-like"/>
    <property type="match status" value="1"/>
</dbReference>
<reference evidence="2" key="1">
    <citation type="submission" date="2009-01" db="EMBL/GenBank/DDBJ databases">
        <title>Complete sequence of chromosome of Arthrobacter chlorophenolicus A6.</title>
        <authorList>
            <consortium name="US DOE Joint Genome Institute"/>
            <person name="Lucas S."/>
            <person name="Copeland A."/>
            <person name="Lapidus A."/>
            <person name="Glavina del Rio T."/>
            <person name="Tice H."/>
            <person name="Bruce D."/>
            <person name="Goodwin L."/>
            <person name="Pitluck S."/>
            <person name="Goltsman E."/>
            <person name="Clum A."/>
            <person name="Larimer F."/>
            <person name="Land M."/>
            <person name="Hauser L."/>
            <person name="Kyrpides N."/>
            <person name="Mikhailova N."/>
            <person name="Jansson J."/>
            <person name="Richardson P."/>
        </authorList>
    </citation>
    <scope>NUCLEOTIDE SEQUENCE [LARGE SCALE GENOMIC DNA]</scope>
    <source>
        <strain evidence="2">A6</strain>
    </source>
</reference>
<name>B8HE00_PSECP</name>
<sequence>MRGPSRGMMARMVTFTGSDDLRGAAFSDVSLRGARFIRSSLSGVVMRGVEIDGADIDAPWLLEDDGSLYVNGVNVAPLIDAELNRRFPGRELRHAADPAGLRDAWDRLQETWAATTQRAARMPPGTEDVSVDGEWSFAQTLRHLVMATDKWLRGAVLGIDKPYHPAGEPNAEYETDGLDMSVFQDAKPSYGELLEVRAGRVAMVRDFISGATAEELQATHPAPDEPRFTVTTLECLHVILHEEWEHHRFAVRDLDAIDAEAPGRG</sequence>
<evidence type="ECO:0000259" key="1">
    <source>
        <dbReference type="Pfam" id="PF12867"/>
    </source>
</evidence>
<dbReference type="AlphaFoldDB" id="B8HE00"/>
<dbReference type="SUPFAM" id="SSF109854">
    <property type="entry name" value="DinB/YfiT-like putative metalloenzymes"/>
    <property type="match status" value="1"/>
</dbReference>
<organism evidence="2 3">
    <name type="scientific">Pseudarthrobacter chlorophenolicus (strain ATCC 700700 / DSM 12829 / CIP 107037 / JCM 12360 / KCTC 9906 / NCIMB 13794 / A6)</name>
    <name type="common">Arthrobacter chlorophenolicus</name>
    <dbReference type="NCBI Taxonomy" id="452863"/>
    <lineage>
        <taxon>Bacteria</taxon>
        <taxon>Bacillati</taxon>
        <taxon>Actinomycetota</taxon>
        <taxon>Actinomycetes</taxon>
        <taxon>Micrococcales</taxon>
        <taxon>Micrococcaceae</taxon>
        <taxon>Pseudarthrobacter</taxon>
    </lineage>
</organism>
<protein>
    <submittedName>
        <fullName evidence="2">Pentapeptide repeat-containing protein</fullName>
    </submittedName>
</protein>
<dbReference type="HOGENOM" id="CLU_100224_0_0_11"/>
<proteinExistence type="predicted"/>
<dbReference type="STRING" id="452863.Achl_1041"/>